<dbReference type="InterPro" id="IPR013783">
    <property type="entry name" value="Ig-like_fold"/>
</dbReference>
<dbReference type="Proteomes" id="UP000567293">
    <property type="component" value="Unassembled WGS sequence"/>
</dbReference>
<evidence type="ECO:0000313" key="2">
    <source>
        <dbReference type="Proteomes" id="UP000567293"/>
    </source>
</evidence>
<protein>
    <recommendedName>
        <fullName evidence="3">SD-repeat containing protein B domain-containing protein</fullName>
    </recommendedName>
</protein>
<dbReference type="Gene3D" id="2.60.40.10">
    <property type="entry name" value="Immunoglobulins"/>
    <property type="match status" value="1"/>
</dbReference>
<feature type="non-terminal residue" evidence="1">
    <location>
        <position position="898"/>
    </location>
</feature>
<organism evidence="1 2">
    <name type="scientific">Candidatus Acidiferrum panamense</name>
    <dbReference type="NCBI Taxonomy" id="2741543"/>
    <lineage>
        <taxon>Bacteria</taxon>
        <taxon>Pseudomonadati</taxon>
        <taxon>Acidobacteriota</taxon>
        <taxon>Terriglobia</taxon>
        <taxon>Candidatus Acidiferrales</taxon>
        <taxon>Candidatus Acidiferrum</taxon>
    </lineage>
</organism>
<dbReference type="SUPFAM" id="SSF117074">
    <property type="entry name" value="Hypothetical protein PA1324"/>
    <property type="match status" value="1"/>
</dbReference>
<accession>A0A7V8NT84</accession>
<evidence type="ECO:0000313" key="1">
    <source>
        <dbReference type="EMBL" id="MBA0087050.1"/>
    </source>
</evidence>
<name>A0A7V8NT84_9BACT</name>
<keyword evidence="2" id="KW-1185">Reference proteome</keyword>
<sequence length="898" mass="94777">MFVFEDDFPVNGEQDGGGGNGTVAPIEPGLGGFNIILWDTYGGLGDVTGQNSYDEFNQPLSNSLAGTIDPSTGFDACPISPVVTANTVTGGANISTSNPQGSQQGITGMIVTCPKYESDNQTLSPLAGQAVIANLMPEKFSVQAYPGADRIARGEQWVQTNTLDGQHPHDSFIRIGEPSYFQEYGPAGYHVSIGFANPKIINDRTQDVCNGFGTPGAVGPCNNTIQGQVDVQRLSRTPDQRLYPSGTRDALTWTQCWVSLGDPDGEDFMFQFCDAQGNFKFTGVPGGQWRLTIGDQWNDQIIDGLSTPANVGTLAGGKSAGPLCPGTGSSASVCNMGNIGVQQWQSNVYTRTFVDDNHNGIWDPGEIGIPQVYARIYYRDGHNSNTLLTDSDGVANFNETFPLFNWYVVEADTTRYKTTGIHTVYDAGGPADGTCVPSGTNPTRPCGTSTAYLNLANTYEAVPLPSDLSVPGAVYCAAADCASEANAYFQNATAHPSTGVASSSSTGRIDPPWVAQEGWSGLTSQGNWIEFGKAPYASCPPACVVTGTTTTTFGENGGIHGRVAYAATRPFDDATQMIQQPWQPSIPNVTVNLYQEGFAPDGVTPTLTLVDTTQTTSWDDWAQGFYPNSTAGTGTGAGQKPYMSCPGQGTASGTNADVFYFTLFDQPNFLDYYNAIHSATTPTPLPYNSQYKCYDSMHIWNQIQPAPYDGSYYFPSVFGIDSKTGKQTLASAKISAISEGGTTVTVTTATPLGLLVGGQVVIGGVTPAGYNGTWTITSIAGTSLTYTAASGLGPSTSLTTATASSTTTTACTICVGNPTTATKPTNDDYSAYDPFRAGTPMLPPGKYVVEVVPPPGYEIEKEEDKNLLIGDNFIGPATVQFPGLGGDIFIIPDQASVA</sequence>
<proteinExistence type="predicted"/>
<dbReference type="EMBL" id="JACDQQ010001805">
    <property type="protein sequence ID" value="MBA0087050.1"/>
    <property type="molecule type" value="Genomic_DNA"/>
</dbReference>
<evidence type="ECO:0008006" key="3">
    <source>
        <dbReference type="Google" id="ProtNLM"/>
    </source>
</evidence>
<gene>
    <name evidence="1" type="ORF">HRJ53_18865</name>
</gene>
<comment type="caution">
    <text evidence="1">The sequence shown here is derived from an EMBL/GenBank/DDBJ whole genome shotgun (WGS) entry which is preliminary data.</text>
</comment>
<dbReference type="AlphaFoldDB" id="A0A7V8NT84"/>
<reference evidence="1" key="1">
    <citation type="submission" date="2020-06" db="EMBL/GenBank/DDBJ databases">
        <title>Legume-microbial interactions unlock mineral nutrients during tropical forest succession.</title>
        <authorList>
            <person name="Epihov D.Z."/>
        </authorList>
    </citation>
    <scope>NUCLEOTIDE SEQUENCE [LARGE SCALE GENOMIC DNA]</scope>
    <source>
        <strain evidence="1">Pan2503</strain>
    </source>
</reference>